<evidence type="ECO:0000313" key="2">
    <source>
        <dbReference type="EMBL" id="SOB53440.1"/>
    </source>
</evidence>
<gene>
    <name evidence="2" type="ORF">PLUA15_350010</name>
</gene>
<sequence length="132" mass="14159">MINVTIATHLAAPRAAPLYDAVTPAAKPGRFERVLRADTDAAQAAGDTPVEALQKRIKLLKKRLEQLQQHLRQANARMAAVTAGRYRNDEARTAAIMKAKSQVVSLNSAVSVALSSLFEAEKALIGSVNLSI</sequence>
<feature type="coiled-coil region" evidence="1">
    <location>
        <begin position="50"/>
        <end position="84"/>
    </location>
</feature>
<dbReference type="AlphaFoldDB" id="A0AAX2H9D7"/>
<dbReference type="EMBL" id="OBKZ01000029">
    <property type="protein sequence ID" value="SOB53440.1"/>
    <property type="molecule type" value="Genomic_DNA"/>
</dbReference>
<evidence type="ECO:0000313" key="3">
    <source>
        <dbReference type="Proteomes" id="UP000219564"/>
    </source>
</evidence>
<dbReference type="Proteomes" id="UP000219564">
    <property type="component" value="Unassembled WGS sequence"/>
</dbReference>
<dbReference type="RefSeq" id="WP_097192293.1">
    <property type="nucleotide sequence ID" value="NZ_OBKZ01000029.1"/>
</dbReference>
<keyword evidence="1" id="KW-0175">Coiled coil</keyword>
<evidence type="ECO:0000256" key="1">
    <source>
        <dbReference type="SAM" id="Coils"/>
    </source>
</evidence>
<organism evidence="2 3">
    <name type="scientific">Pseudomonas lundensis</name>
    <dbReference type="NCBI Taxonomy" id="86185"/>
    <lineage>
        <taxon>Bacteria</taxon>
        <taxon>Pseudomonadati</taxon>
        <taxon>Pseudomonadota</taxon>
        <taxon>Gammaproteobacteria</taxon>
        <taxon>Pseudomonadales</taxon>
        <taxon>Pseudomonadaceae</taxon>
        <taxon>Pseudomonas</taxon>
    </lineage>
</organism>
<proteinExistence type="predicted"/>
<name>A0AAX2H9D7_9PSED</name>
<reference evidence="2 3" key="1">
    <citation type="submission" date="2017-08" db="EMBL/GenBank/DDBJ databases">
        <authorList>
            <person name="Chaillou S."/>
        </authorList>
    </citation>
    <scope>NUCLEOTIDE SEQUENCE [LARGE SCALE GENOMIC DNA]</scope>
    <source>
        <strain evidence="2 3">MFPA15A1205</strain>
    </source>
</reference>
<evidence type="ECO:0008006" key="4">
    <source>
        <dbReference type="Google" id="ProtNLM"/>
    </source>
</evidence>
<comment type="caution">
    <text evidence="2">The sequence shown here is derived from an EMBL/GenBank/DDBJ whole genome shotgun (WGS) entry which is preliminary data.</text>
</comment>
<accession>A0AAX2H9D7</accession>
<protein>
    <recommendedName>
        <fullName evidence="4">Transposase</fullName>
    </recommendedName>
</protein>